<feature type="chain" id="PRO_5045781400" description="Secreted protein" evidence="1">
    <location>
        <begin position="30"/>
        <end position="170"/>
    </location>
</feature>
<dbReference type="RefSeq" id="WP_329358101.1">
    <property type="nucleotide sequence ID" value="NZ_CP108640.1"/>
</dbReference>
<sequence length="170" mass="17912">MRARSFLSCTLAASAVAGIFLMGAPSAGAEPVAQVVPAAAADELPPVAVEDFVYPNADKIFAEQGIRLKRGDGHILLADCASATGLVEVWSRDKGKFCFKVTGASGFLSLELPQVYGVKGNDYTLRVDMEVAGTGTEASFDVAKNAWTPVGESADPENRDHTLLELHATK</sequence>
<evidence type="ECO:0000313" key="2">
    <source>
        <dbReference type="EMBL" id="WUX39957.1"/>
    </source>
</evidence>
<evidence type="ECO:0000256" key="1">
    <source>
        <dbReference type="SAM" id="SignalP"/>
    </source>
</evidence>
<keyword evidence="3" id="KW-1185">Reference proteome</keyword>
<evidence type="ECO:0008006" key="4">
    <source>
        <dbReference type="Google" id="ProtNLM"/>
    </source>
</evidence>
<dbReference type="Proteomes" id="UP001431926">
    <property type="component" value="Chromosome"/>
</dbReference>
<accession>A0ABZ1ZMI2</accession>
<reference evidence="2" key="1">
    <citation type="submission" date="2022-10" db="EMBL/GenBank/DDBJ databases">
        <title>The complete genomes of actinobacterial strains from the NBC collection.</title>
        <authorList>
            <person name="Joergensen T.S."/>
            <person name="Alvarez Arevalo M."/>
            <person name="Sterndorff E.B."/>
            <person name="Faurdal D."/>
            <person name="Vuksanovic O."/>
            <person name="Mourched A.-S."/>
            <person name="Charusanti P."/>
            <person name="Shaw S."/>
            <person name="Blin K."/>
            <person name="Weber T."/>
        </authorList>
    </citation>
    <scope>NUCLEOTIDE SEQUENCE</scope>
    <source>
        <strain evidence="2">NBC_01436</strain>
    </source>
</reference>
<protein>
    <recommendedName>
        <fullName evidence="4">Secreted protein</fullName>
    </recommendedName>
</protein>
<feature type="signal peptide" evidence="1">
    <location>
        <begin position="1"/>
        <end position="29"/>
    </location>
</feature>
<gene>
    <name evidence="2" type="ORF">OG367_28770</name>
</gene>
<dbReference type="EMBL" id="CP109491">
    <property type="protein sequence ID" value="WUX39957.1"/>
    <property type="molecule type" value="Genomic_DNA"/>
</dbReference>
<organism evidence="2 3">
    <name type="scientific">Streptomyces anulatus</name>
    <name type="common">Streptomyces chrysomallus</name>
    <dbReference type="NCBI Taxonomy" id="1892"/>
    <lineage>
        <taxon>Bacteria</taxon>
        <taxon>Bacillati</taxon>
        <taxon>Actinomycetota</taxon>
        <taxon>Actinomycetes</taxon>
        <taxon>Kitasatosporales</taxon>
        <taxon>Streptomycetaceae</taxon>
        <taxon>Streptomyces</taxon>
    </lineage>
</organism>
<name>A0ABZ1ZMI2_STRAQ</name>
<evidence type="ECO:0000313" key="3">
    <source>
        <dbReference type="Proteomes" id="UP001431926"/>
    </source>
</evidence>
<proteinExistence type="predicted"/>
<keyword evidence="1" id="KW-0732">Signal</keyword>